<comment type="pathway">
    <text evidence="1">Cofactor biosynthesis; molybdopterin biosynthesis.</text>
</comment>
<evidence type="ECO:0000256" key="11">
    <source>
        <dbReference type="ARBA" id="ARBA00049878"/>
    </source>
</evidence>
<keyword evidence="14" id="KW-1185">Reference proteome</keyword>
<evidence type="ECO:0000256" key="2">
    <source>
        <dbReference type="ARBA" id="ARBA00005426"/>
    </source>
</evidence>
<evidence type="ECO:0000256" key="1">
    <source>
        <dbReference type="ARBA" id="ARBA00005046"/>
    </source>
</evidence>
<dbReference type="CDD" id="cd00756">
    <property type="entry name" value="MoaE"/>
    <property type="match status" value="1"/>
</dbReference>
<dbReference type="PANTHER" id="PTHR23404">
    <property type="entry name" value="MOLYBDOPTERIN SYNTHASE RELATED"/>
    <property type="match status" value="1"/>
</dbReference>
<accession>A0A1I4TK31</accession>
<sequence length="164" mass="18377">MSKKENTVPNAAPSLSGRAGVGHKSSFIQGQITAEFIGNSIAKHQSKTSIGAHNIFLGQVRADEINGKKVTAIEYLAYEEMAEASFHSIRESAFEKYDLTCMHIYHSLGKVNAGEICLFVFVSAPRRKVVFEALEYLVEEIKEKVPVFGKEIFEDETYVWKENK</sequence>
<protein>
    <recommendedName>
        <fullName evidence="4">Molybdopterin synthase catalytic subunit</fullName>
        <ecNumber evidence="3">2.8.1.12</ecNumber>
    </recommendedName>
    <alternativeName>
        <fullName evidence="9">MPT synthase subunit 2</fullName>
    </alternativeName>
    <alternativeName>
        <fullName evidence="7">Molybdenum cofactor biosynthesis protein E</fullName>
    </alternativeName>
    <alternativeName>
        <fullName evidence="8">Molybdopterin-converting factor large subunit</fullName>
    </alternativeName>
    <alternativeName>
        <fullName evidence="10">Molybdopterin-converting factor subunit 2</fullName>
    </alternativeName>
</protein>
<gene>
    <name evidence="13" type="ORF">SAMN05444143_102158</name>
</gene>
<reference evidence="14" key="1">
    <citation type="submission" date="2016-10" db="EMBL/GenBank/DDBJ databases">
        <authorList>
            <person name="Varghese N."/>
            <person name="Submissions S."/>
        </authorList>
    </citation>
    <scope>NUCLEOTIDE SEQUENCE [LARGE SCALE GENOMIC DNA]</scope>
    <source>
        <strain evidence="14">DSM 4002</strain>
    </source>
</reference>
<dbReference type="eggNOG" id="COG0314">
    <property type="taxonomic scope" value="Bacteria"/>
</dbReference>
<dbReference type="Pfam" id="PF02391">
    <property type="entry name" value="MoaE"/>
    <property type="match status" value="1"/>
</dbReference>
<evidence type="ECO:0000256" key="10">
    <source>
        <dbReference type="ARBA" id="ARBA00032474"/>
    </source>
</evidence>
<evidence type="ECO:0000256" key="9">
    <source>
        <dbReference type="ARBA" id="ARBA00030781"/>
    </source>
</evidence>
<organism evidence="13 14">
    <name type="scientific">Flavobacterium succinicans</name>
    <dbReference type="NCBI Taxonomy" id="29536"/>
    <lineage>
        <taxon>Bacteria</taxon>
        <taxon>Pseudomonadati</taxon>
        <taxon>Bacteroidota</taxon>
        <taxon>Flavobacteriia</taxon>
        <taxon>Flavobacteriales</taxon>
        <taxon>Flavobacteriaceae</taxon>
        <taxon>Flavobacterium</taxon>
    </lineage>
</organism>
<evidence type="ECO:0000256" key="6">
    <source>
        <dbReference type="ARBA" id="ARBA00026066"/>
    </source>
</evidence>
<comment type="catalytic activity">
    <reaction evidence="11">
        <text>2 [molybdopterin-synthase sulfur-carrier protein]-C-terminal-Gly-aminoethanethioate + cyclic pyranopterin phosphate + H2O = molybdopterin + 2 [molybdopterin-synthase sulfur-carrier protein]-C-terminal Gly-Gly + 2 H(+)</text>
        <dbReference type="Rhea" id="RHEA:26333"/>
        <dbReference type="Rhea" id="RHEA-COMP:12202"/>
        <dbReference type="Rhea" id="RHEA-COMP:19907"/>
        <dbReference type="ChEBI" id="CHEBI:15377"/>
        <dbReference type="ChEBI" id="CHEBI:15378"/>
        <dbReference type="ChEBI" id="CHEBI:58698"/>
        <dbReference type="ChEBI" id="CHEBI:59648"/>
        <dbReference type="ChEBI" id="CHEBI:90778"/>
        <dbReference type="ChEBI" id="CHEBI:232372"/>
        <dbReference type="EC" id="2.8.1.12"/>
    </reaction>
</comment>
<evidence type="ECO:0000256" key="3">
    <source>
        <dbReference type="ARBA" id="ARBA00011950"/>
    </source>
</evidence>
<dbReference type="Proteomes" id="UP000182961">
    <property type="component" value="Unassembled WGS sequence"/>
</dbReference>
<evidence type="ECO:0000313" key="14">
    <source>
        <dbReference type="Proteomes" id="UP000182961"/>
    </source>
</evidence>
<evidence type="ECO:0000256" key="8">
    <source>
        <dbReference type="ARBA" id="ARBA00030407"/>
    </source>
</evidence>
<dbReference type="GO" id="GO:0030366">
    <property type="term" value="F:molybdopterin synthase activity"/>
    <property type="evidence" value="ECO:0007669"/>
    <property type="project" value="UniProtKB-EC"/>
</dbReference>
<proteinExistence type="inferred from homology"/>
<feature type="region of interest" description="Disordered" evidence="12">
    <location>
        <begin position="1"/>
        <end position="20"/>
    </location>
</feature>
<name>A0A1I4TK31_9FLAO</name>
<evidence type="ECO:0000256" key="4">
    <source>
        <dbReference type="ARBA" id="ARBA00013858"/>
    </source>
</evidence>
<evidence type="ECO:0000256" key="5">
    <source>
        <dbReference type="ARBA" id="ARBA00023150"/>
    </source>
</evidence>
<dbReference type="InterPro" id="IPR036563">
    <property type="entry name" value="MoaE_sf"/>
</dbReference>
<comment type="subunit">
    <text evidence="6">Heterotetramer of 2 MoaD subunits and 2 MoaE subunits. Also stable as homodimer. The enzyme changes between these two forms during catalysis.</text>
</comment>
<dbReference type="Gene3D" id="3.90.1170.40">
    <property type="entry name" value="Molybdopterin biosynthesis MoaE subunit"/>
    <property type="match status" value="1"/>
</dbReference>
<evidence type="ECO:0000313" key="13">
    <source>
        <dbReference type="EMBL" id="SFM77128.1"/>
    </source>
</evidence>
<dbReference type="EMBL" id="FOUT01000002">
    <property type="protein sequence ID" value="SFM77128.1"/>
    <property type="molecule type" value="Genomic_DNA"/>
</dbReference>
<dbReference type="SUPFAM" id="SSF54690">
    <property type="entry name" value="Molybdopterin synthase subunit MoaE"/>
    <property type="match status" value="1"/>
</dbReference>
<keyword evidence="5" id="KW-0501">Molybdenum cofactor biosynthesis</keyword>
<dbReference type="RefSeq" id="WP_024980146.1">
    <property type="nucleotide sequence ID" value="NZ_CBCRUM010000008.1"/>
</dbReference>
<dbReference type="AlphaFoldDB" id="A0A1I4TK31"/>
<evidence type="ECO:0000256" key="7">
    <source>
        <dbReference type="ARBA" id="ARBA00029745"/>
    </source>
</evidence>
<dbReference type="GO" id="GO:0006777">
    <property type="term" value="P:Mo-molybdopterin cofactor biosynthetic process"/>
    <property type="evidence" value="ECO:0007669"/>
    <property type="project" value="UniProtKB-KW"/>
</dbReference>
<dbReference type="InterPro" id="IPR003448">
    <property type="entry name" value="Mopterin_biosynth_MoaE"/>
</dbReference>
<evidence type="ECO:0000256" key="12">
    <source>
        <dbReference type="SAM" id="MobiDB-lite"/>
    </source>
</evidence>
<comment type="similarity">
    <text evidence="2">Belongs to the MoaE family.</text>
</comment>
<dbReference type="EC" id="2.8.1.12" evidence="3"/>